<protein>
    <submittedName>
        <fullName evidence="1">Protein CBG27849</fullName>
    </submittedName>
</protein>
<dbReference type="EMBL" id="HE601001">
    <property type="protein sequence ID" value="CAS00361.1"/>
    <property type="molecule type" value="Genomic_DNA"/>
</dbReference>
<gene>
    <name evidence="1" type="ORF">CBG27849</name>
    <name evidence="1" type="ORF">CBG_27849</name>
</gene>
<dbReference type="CTD" id="68919298"/>
<accession>B6IKD1</accession>
<dbReference type="HOGENOM" id="CLU_3351574_0_0_1"/>
<dbReference type="InParanoid" id="B6IKD1"/>
<dbReference type="RefSeq" id="XP_045099920.1">
    <property type="nucleotide sequence ID" value="XM_045240057.1"/>
</dbReference>
<evidence type="ECO:0000313" key="2">
    <source>
        <dbReference type="Proteomes" id="UP000008549"/>
    </source>
</evidence>
<evidence type="ECO:0000313" key="1">
    <source>
        <dbReference type="EMBL" id="CAS00361.1"/>
    </source>
</evidence>
<dbReference type="Proteomes" id="UP000008549">
    <property type="component" value="Unassembled WGS sequence"/>
</dbReference>
<name>B6IKD1_CAEBR</name>
<dbReference type="AlphaFoldDB" id="B6IKD1"/>
<reference evidence="1 2" key="1">
    <citation type="journal article" date="2003" name="PLoS Biol.">
        <title>The genome sequence of Caenorhabditis briggsae: a platform for comparative genomics.</title>
        <authorList>
            <person name="Stein L.D."/>
            <person name="Bao Z."/>
            <person name="Blasiar D."/>
            <person name="Blumenthal T."/>
            <person name="Brent M.R."/>
            <person name="Chen N."/>
            <person name="Chinwalla A."/>
            <person name="Clarke L."/>
            <person name="Clee C."/>
            <person name="Coghlan A."/>
            <person name="Coulson A."/>
            <person name="D'Eustachio P."/>
            <person name="Fitch D.H."/>
            <person name="Fulton L.A."/>
            <person name="Fulton R.E."/>
            <person name="Griffiths-Jones S."/>
            <person name="Harris T.W."/>
            <person name="Hillier L.W."/>
            <person name="Kamath R."/>
            <person name="Kuwabara P.E."/>
            <person name="Mardis E.R."/>
            <person name="Marra M.A."/>
            <person name="Miner T.L."/>
            <person name="Minx P."/>
            <person name="Mullikin J.C."/>
            <person name="Plumb R.W."/>
            <person name="Rogers J."/>
            <person name="Schein J.E."/>
            <person name="Sohrmann M."/>
            <person name="Spieth J."/>
            <person name="Stajich J.E."/>
            <person name="Wei C."/>
            <person name="Willey D."/>
            <person name="Wilson R.K."/>
            <person name="Durbin R."/>
            <person name="Waterston R.H."/>
        </authorList>
    </citation>
    <scope>NUCLEOTIDE SEQUENCE [LARGE SCALE GENOMIC DNA]</scope>
    <source>
        <strain evidence="1 2">AF16</strain>
    </source>
</reference>
<organism evidence="1 2">
    <name type="scientific">Caenorhabditis briggsae</name>
    <dbReference type="NCBI Taxonomy" id="6238"/>
    <lineage>
        <taxon>Eukaryota</taxon>
        <taxon>Metazoa</taxon>
        <taxon>Ecdysozoa</taxon>
        <taxon>Nematoda</taxon>
        <taxon>Chromadorea</taxon>
        <taxon>Rhabditida</taxon>
        <taxon>Rhabditina</taxon>
        <taxon>Rhabditomorpha</taxon>
        <taxon>Rhabditoidea</taxon>
        <taxon>Rhabditidae</taxon>
        <taxon>Peloderinae</taxon>
        <taxon>Caenorhabditis</taxon>
    </lineage>
</organism>
<proteinExistence type="predicted"/>
<reference evidence="1 2" key="2">
    <citation type="journal article" date="2011" name="PLoS Genet.">
        <title>Caenorhabditis briggsae recombinant inbred line genotypes reveal inter-strain incompatibility and the evolution of recombination.</title>
        <authorList>
            <person name="Ross J.A."/>
            <person name="Koboldt D.C."/>
            <person name="Staisch J.E."/>
            <person name="Chamberlin H.M."/>
            <person name="Gupta B.P."/>
            <person name="Miller R.D."/>
            <person name="Baird S.E."/>
            <person name="Haag E.S."/>
        </authorList>
    </citation>
    <scope>NUCLEOTIDE SEQUENCE [LARGE SCALE GENOMIC DNA]</scope>
    <source>
        <strain evidence="1 2">AF16</strain>
    </source>
</reference>
<sequence length="37" mass="4429">MNITHPYCEKKLSRLVTHNCQLIFQSSIEKLLLNERK</sequence>
<dbReference type="KEGG" id="cbr:CBG_27849"/>
<dbReference type="GeneID" id="68919298"/>
<keyword evidence="2" id="KW-1185">Reference proteome</keyword>